<comment type="caution">
    <text evidence="1">The sequence shown here is derived from an EMBL/GenBank/DDBJ whole genome shotgun (WGS) entry which is preliminary data.</text>
</comment>
<dbReference type="GO" id="GO:0005509">
    <property type="term" value="F:calcium ion binding"/>
    <property type="evidence" value="ECO:0007669"/>
    <property type="project" value="InterPro"/>
</dbReference>
<dbReference type="SUPFAM" id="SSF63825">
    <property type="entry name" value="YWTD domain"/>
    <property type="match status" value="1"/>
</dbReference>
<dbReference type="OrthoDB" id="1428455at2"/>
<dbReference type="Gene3D" id="2.60.40.60">
    <property type="entry name" value="Cadherins"/>
    <property type="match status" value="1"/>
</dbReference>
<dbReference type="CDD" id="cd11304">
    <property type="entry name" value="Cadherin_repeat"/>
    <property type="match status" value="1"/>
</dbReference>
<protein>
    <submittedName>
        <fullName evidence="1">Cadherin repeat domain-containing protein</fullName>
    </submittedName>
</protein>
<accession>A0A4S8RJZ8</accession>
<reference evidence="1 2" key="1">
    <citation type="submission" date="2019-03" db="EMBL/GenBank/DDBJ databases">
        <title>Muricauda SCR12 sp.nov, a marine bacterium isolated from Pacific Ocean:the Okinawa trough.</title>
        <authorList>
            <person name="Liu L."/>
        </authorList>
    </citation>
    <scope>NUCLEOTIDE SEQUENCE [LARGE SCALE GENOMIC DNA]</scope>
    <source>
        <strain evidence="1 2">SCR12</strain>
    </source>
</reference>
<dbReference type="GO" id="GO:0016020">
    <property type="term" value="C:membrane"/>
    <property type="evidence" value="ECO:0007669"/>
    <property type="project" value="InterPro"/>
</dbReference>
<organism evidence="1 2">
    <name type="scientific">Flagellimonas alvinocaridis</name>
    <dbReference type="NCBI Taxonomy" id="2530200"/>
    <lineage>
        <taxon>Bacteria</taxon>
        <taxon>Pseudomonadati</taxon>
        <taxon>Bacteroidota</taxon>
        <taxon>Flavobacteriia</taxon>
        <taxon>Flavobacteriales</taxon>
        <taxon>Flavobacteriaceae</taxon>
        <taxon>Flagellimonas</taxon>
    </lineage>
</organism>
<dbReference type="Proteomes" id="UP000310406">
    <property type="component" value="Unassembled WGS sequence"/>
</dbReference>
<dbReference type="EMBL" id="SNTZ01000006">
    <property type="protein sequence ID" value="THV58778.1"/>
    <property type="molecule type" value="Genomic_DNA"/>
</dbReference>
<dbReference type="InterPro" id="IPR015919">
    <property type="entry name" value="Cadherin-like_sf"/>
</dbReference>
<name>A0A4S8RJZ8_9FLAO</name>
<dbReference type="RefSeq" id="WP_136566856.1">
    <property type="nucleotide sequence ID" value="NZ_SNTZ01000006.1"/>
</dbReference>
<proteinExistence type="predicted"/>
<sequence length="472" mass="50498">MKKTSILLGIFAIMLNLGCSKDDGPEVKDPVITISDFESSIEENPVENEILGTIEASTNTGTLVYSLTTESPAGALKINSSTGQLSVAAPSVFVFEINPKITATVQAKVGDVTKTANITINVTEETLDVATAVIDKTGYTAPEDLTFLYSTDGGDSYSADKPTDLTEGDEILVNISNGIMDISKDDFYFSWIGSSPVAKTSEIALAKFVVGSTDLDIKVAVVDKIEILVSDRNTGQFYSLDPSTGDKTEAFTITLDGEDLVQVRGAIYNYADRKMYVSTTAPNGFEKSMLYSVDMATLQATTINSNPNDTWKGLADLVITPQGNIMATMSLGQGIGESLISFDTDGTASAPVAFTGADLCCGLGLTYGDTTNEVWVGDSAATIHKSNLNGEVSETINLTLEDFEYNMPNAYMIKNLVQIDGVLYALCYENDNAITHIAKVDLENNTLVHIAQLSNSNATQVNALVFIPAYLF</sequence>
<gene>
    <name evidence="1" type="ORF">EZV76_12280</name>
</gene>
<evidence type="ECO:0000313" key="2">
    <source>
        <dbReference type="Proteomes" id="UP000310406"/>
    </source>
</evidence>
<dbReference type="SUPFAM" id="SSF49313">
    <property type="entry name" value="Cadherin-like"/>
    <property type="match status" value="1"/>
</dbReference>
<evidence type="ECO:0000313" key="1">
    <source>
        <dbReference type="EMBL" id="THV58778.1"/>
    </source>
</evidence>
<keyword evidence="2" id="KW-1185">Reference proteome</keyword>
<dbReference type="AlphaFoldDB" id="A0A4S8RJZ8"/>